<dbReference type="Proteomes" id="UP000647172">
    <property type="component" value="Unassembled WGS sequence"/>
</dbReference>
<dbReference type="AlphaFoldDB" id="A0A919JGY6"/>
<dbReference type="GO" id="GO:0008233">
    <property type="term" value="F:peptidase activity"/>
    <property type="evidence" value="ECO:0007669"/>
    <property type="project" value="InterPro"/>
</dbReference>
<gene>
    <name evidence="3" type="ORF">Ani05nite_28410</name>
</gene>
<keyword evidence="4" id="KW-1185">Reference proteome</keyword>
<evidence type="ECO:0000313" key="4">
    <source>
        <dbReference type="Proteomes" id="UP000647172"/>
    </source>
</evidence>
<feature type="transmembrane region" description="Helical" evidence="2">
    <location>
        <begin position="93"/>
        <end position="114"/>
    </location>
</feature>
<sequence>MAVGPDTAAVAADEAVKGGRPGRRSRWPRWLPLTLVITFIAACAIAMLVILGVSNGPQGLAIGLGAAILPVPVLVGCFLWLDRYEPEPSRYLIFCFAWGSAVATLVAIGVNSLAAWGFDRIGLPDALVAVIVAPFIEESMKALGPILLLWRRRREWSGITDGIVYCGLSALGFAMVENVLYLGGHGYAAGADQYGPATGIQNLFLIFIVRILFTGFAHPLFTSMTGIGLGLSARSADRRVKWLAPIAGLLLAMILHGTFNLLPTLSVATGETLIMLYGYLGFMVPFFFLVVGFAIALRGWEGRLSERVLPGYVSAGWLSPPEVATLGSLGRRHSARRWAKRVAGDAGVRAMRGFQATSTKLALLRDGMQRGLHSGSVADQQRAMEDEQRLLTAISGYRSVFVGRDPQMPQAFWDGTTYRIAFPDGVTRTVGAPAEPVVPVPVRLPPAPVVSYAAPGYGPPGYGAPGYGPPAYGAPNYGPPAYGTPSYGPPGYSAPNYGPAGHGTPNYGPPGYGAPAYGPPGHAAPNYGPPGYGVPGYGPPGYGAPAYGQPGSGEPYNGQPGYGQLGPGEPHNGQPGYGQPGYGQPGYGQPGYGQPGYDQPDHGQPPAQAAPNSYPPPPGPGENPPPTNHQG</sequence>
<keyword evidence="2" id="KW-0472">Membrane</keyword>
<evidence type="ECO:0000313" key="3">
    <source>
        <dbReference type="EMBL" id="GIE49307.1"/>
    </source>
</evidence>
<feature type="transmembrane region" description="Helical" evidence="2">
    <location>
        <begin position="274"/>
        <end position="297"/>
    </location>
</feature>
<feature type="transmembrane region" description="Helical" evidence="2">
    <location>
        <begin position="30"/>
        <end position="53"/>
    </location>
</feature>
<feature type="region of interest" description="Disordered" evidence="1">
    <location>
        <begin position="545"/>
        <end position="631"/>
    </location>
</feature>
<feature type="compositionally biased region" description="Pro residues" evidence="1">
    <location>
        <begin position="613"/>
        <end position="631"/>
    </location>
</feature>
<reference evidence="3" key="1">
    <citation type="submission" date="2021-01" db="EMBL/GenBank/DDBJ databases">
        <title>Whole genome shotgun sequence of Actinoplanes nipponensis NBRC 14063.</title>
        <authorList>
            <person name="Komaki H."/>
            <person name="Tamura T."/>
        </authorList>
    </citation>
    <scope>NUCLEOTIDE SEQUENCE</scope>
    <source>
        <strain evidence="3">NBRC 14063</strain>
    </source>
</reference>
<dbReference type="EMBL" id="BOMQ01000032">
    <property type="protein sequence ID" value="GIE49307.1"/>
    <property type="molecule type" value="Genomic_DNA"/>
</dbReference>
<feature type="transmembrane region" description="Helical" evidence="2">
    <location>
        <begin position="162"/>
        <end position="183"/>
    </location>
</feature>
<feature type="transmembrane region" description="Helical" evidence="2">
    <location>
        <begin position="126"/>
        <end position="150"/>
    </location>
</feature>
<feature type="compositionally biased region" description="Gly residues" evidence="1">
    <location>
        <begin position="575"/>
        <end position="594"/>
    </location>
</feature>
<dbReference type="InterPro" id="IPR026898">
    <property type="entry name" value="PrsW"/>
</dbReference>
<dbReference type="PANTHER" id="PTHR36844">
    <property type="entry name" value="PROTEASE PRSW"/>
    <property type="match status" value="1"/>
</dbReference>
<feature type="transmembrane region" description="Helical" evidence="2">
    <location>
        <begin position="242"/>
        <end position="262"/>
    </location>
</feature>
<organism evidence="3 4">
    <name type="scientific">Actinoplanes nipponensis</name>
    <dbReference type="NCBI Taxonomy" id="135950"/>
    <lineage>
        <taxon>Bacteria</taxon>
        <taxon>Bacillati</taxon>
        <taxon>Actinomycetota</taxon>
        <taxon>Actinomycetes</taxon>
        <taxon>Micromonosporales</taxon>
        <taxon>Micromonosporaceae</taxon>
        <taxon>Actinoplanes</taxon>
    </lineage>
</organism>
<name>A0A919JGY6_9ACTN</name>
<evidence type="ECO:0000256" key="1">
    <source>
        <dbReference type="SAM" id="MobiDB-lite"/>
    </source>
</evidence>
<feature type="transmembrane region" description="Helical" evidence="2">
    <location>
        <begin position="59"/>
        <end position="81"/>
    </location>
</feature>
<dbReference type="PANTHER" id="PTHR36844:SF1">
    <property type="entry name" value="PROTEASE PRSW"/>
    <property type="match status" value="1"/>
</dbReference>
<keyword evidence="2" id="KW-1133">Transmembrane helix</keyword>
<comment type="caution">
    <text evidence="3">The sequence shown here is derived from an EMBL/GenBank/DDBJ whole genome shotgun (WGS) entry which is preliminary data.</text>
</comment>
<feature type="transmembrane region" description="Helical" evidence="2">
    <location>
        <begin position="203"/>
        <end position="221"/>
    </location>
</feature>
<evidence type="ECO:0008006" key="5">
    <source>
        <dbReference type="Google" id="ProtNLM"/>
    </source>
</evidence>
<evidence type="ECO:0000256" key="2">
    <source>
        <dbReference type="SAM" id="Phobius"/>
    </source>
</evidence>
<dbReference type="Pfam" id="PF13367">
    <property type="entry name" value="PrsW-protease"/>
    <property type="match status" value="1"/>
</dbReference>
<keyword evidence="2" id="KW-0812">Transmembrane</keyword>
<protein>
    <recommendedName>
        <fullName evidence="5">Membrane proteinase PrsW, cleaves anti-sigma factor RsiW, M82 family</fullName>
    </recommendedName>
</protein>
<accession>A0A919JGY6</accession>
<proteinExistence type="predicted"/>